<organism evidence="2">
    <name type="scientific">Xenorhabdus szentirmaii</name>
    <dbReference type="NCBI Taxonomy" id="290112"/>
    <lineage>
        <taxon>Bacteria</taxon>
        <taxon>Pseudomonadati</taxon>
        <taxon>Pseudomonadota</taxon>
        <taxon>Gammaproteobacteria</taxon>
        <taxon>Enterobacterales</taxon>
        <taxon>Morganellaceae</taxon>
        <taxon>Xenorhabdus</taxon>
    </lineage>
</organism>
<evidence type="ECO:0000313" key="2">
    <source>
        <dbReference type="EMBL" id="MBD2799476.1"/>
    </source>
</evidence>
<protein>
    <submittedName>
        <fullName evidence="2">Uncharacterized protein</fullName>
    </submittedName>
</protein>
<reference evidence="2" key="2">
    <citation type="journal article" date="2024" name="Toxins">
        <title>Genome Sequence Analysis of Native Xenorhabdus Strains Isolated from Entomopathogenic Nematodes in Argentina.</title>
        <authorList>
            <person name="Palma L."/>
            <person name="Frizzo L."/>
            <person name="Kaiser S."/>
            <person name="Berry C."/>
            <person name="Caballero P."/>
            <person name="Bode H.B."/>
            <person name="Del Valle E.E."/>
        </authorList>
    </citation>
    <scope>NUCLEOTIDE SEQUENCE</scope>
    <source>
        <strain evidence="2">M</strain>
    </source>
</reference>
<keyword evidence="1" id="KW-0812">Transmembrane</keyword>
<keyword evidence="1" id="KW-1133">Transmembrane helix</keyword>
<dbReference type="RefSeq" id="WP_038239459.1">
    <property type="nucleotide sequence ID" value="NZ_CAWNPE010000001.1"/>
</dbReference>
<evidence type="ECO:0000256" key="1">
    <source>
        <dbReference type="SAM" id="Phobius"/>
    </source>
</evidence>
<feature type="transmembrane region" description="Helical" evidence="1">
    <location>
        <begin position="20"/>
        <end position="42"/>
    </location>
</feature>
<name>A0AAW3YR60_9GAMM</name>
<proteinExistence type="predicted"/>
<dbReference type="GeneID" id="97123470"/>
<keyword evidence="1" id="KW-0472">Membrane</keyword>
<comment type="caution">
    <text evidence="2">The sequence shown here is derived from an EMBL/GenBank/DDBJ whole genome shotgun (WGS) entry which is preliminary data.</text>
</comment>
<reference evidence="2" key="1">
    <citation type="submission" date="2020-09" db="EMBL/GenBank/DDBJ databases">
        <authorList>
            <person name="Palma L."/>
            <person name="Caballero P."/>
            <person name="Berry C."/>
            <person name="Del Valle E."/>
        </authorList>
    </citation>
    <scope>NUCLEOTIDE SEQUENCE</scope>
    <source>
        <strain evidence="2">M</strain>
    </source>
</reference>
<dbReference type="AlphaFoldDB" id="A0AAW3YR60"/>
<sequence length="61" mass="6460">MASLVSSATIESYPEVSLASGWFASAVSGFNLTLGSAALMALNLNKARREAAFVFNRGFMK</sequence>
<accession>A0AAW3YR60</accession>
<dbReference type="Proteomes" id="UP001193920">
    <property type="component" value="Unassembled WGS sequence"/>
</dbReference>
<gene>
    <name evidence="2" type="ORF">ID854_03115</name>
</gene>
<dbReference type="EMBL" id="JACXBF010000091">
    <property type="protein sequence ID" value="MBD2799476.1"/>
    <property type="molecule type" value="Genomic_DNA"/>
</dbReference>